<dbReference type="AlphaFoldDB" id="W6YPM0"/>
<dbReference type="OrthoDB" id="372487at2759"/>
<dbReference type="EMBL" id="KI964612">
    <property type="protein sequence ID" value="EUC33376.1"/>
    <property type="molecule type" value="Genomic_DNA"/>
</dbReference>
<sequence length="52" mass="5995">MTTQQQELFSQVKAWLDNYLGKKEQAPLDLPVSLPADDRKFVQELADKLHLP</sequence>
<name>W6YPM0_COCC2</name>
<proteinExistence type="predicted"/>
<evidence type="ECO:0000313" key="2">
    <source>
        <dbReference type="Proteomes" id="UP000053841"/>
    </source>
</evidence>
<dbReference type="Proteomes" id="UP000053841">
    <property type="component" value="Unassembled WGS sequence"/>
</dbReference>
<organism evidence="1 2">
    <name type="scientific">Cochliobolus carbonum (strain 26-R-13)</name>
    <name type="common">Maize leaf spot fungus</name>
    <name type="synonym">Bipolaris zeicola</name>
    <dbReference type="NCBI Taxonomy" id="930089"/>
    <lineage>
        <taxon>Eukaryota</taxon>
        <taxon>Fungi</taxon>
        <taxon>Dikarya</taxon>
        <taxon>Ascomycota</taxon>
        <taxon>Pezizomycotina</taxon>
        <taxon>Dothideomycetes</taxon>
        <taxon>Pleosporomycetidae</taxon>
        <taxon>Pleosporales</taxon>
        <taxon>Pleosporineae</taxon>
        <taxon>Pleosporaceae</taxon>
        <taxon>Bipolaris</taxon>
    </lineage>
</organism>
<dbReference type="KEGG" id="bze:COCCADRAFT_96350"/>
<gene>
    <name evidence="1" type="ORF">COCCADRAFT_96350</name>
</gene>
<feature type="non-terminal residue" evidence="1">
    <location>
        <position position="52"/>
    </location>
</feature>
<dbReference type="STRING" id="930089.W6YPM0"/>
<reference evidence="1 2" key="1">
    <citation type="journal article" date="2013" name="PLoS Genet.">
        <title>Comparative genome structure, secondary metabolite, and effector coding capacity across Cochliobolus pathogens.</title>
        <authorList>
            <person name="Condon B.J."/>
            <person name="Leng Y."/>
            <person name="Wu D."/>
            <person name="Bushley K.E."/>
            <person name="Ohm R.A."/>
            <person name="Otillar R."/>
            <person name="Martin J."/>
            <person name="Schackwitz W."/>
            <person name="Grimwood J."/>
            <person name="MohdZainudin N."/>
            <person name="Xue C."/>
            <person name="Wang R."/>
            <person name="Manning V.A."/>
            <person name="Dhillon B."/>
            <person name="Tu Z.J."/>
            <person name="Steffenson B.J."/>
            <person name="Salamov A."/>
            <person name="Sun H."/>
            <person name="Lowry S."/>
            <person name="LaButti K."/>
            <person name="Han J."/>
            <person name="Copeland A."/>
            <person name="Lindquist E."/>
            <person name="Barry K."/>
            <person name="Schmutz J."/>
            <person name="Baker S.E."/>
            <person name="Ciuffetti L.M."/>
            <person name="Grigoriev I.V."/>
            <person name="Zhong S."/>
            <person name="Turgeon B.G."/>
        </authorList>
    </citation>
    <scope>NUCLEOTIDE SEQUENCE [LARGE SCALE GENOMIC DNA]</scope>
    <source>
        <strain evidence="1 2">26-R-13</strain>
    </source>
</reference>
<dbReference type="HOGENOM" id="CLU_3092854_0_0_1"/>
<dbReference type="GeneID" id="19154133"/>
<protein>
    <submittedName>
        <fullName evidence="1">Uncharacterized protein</fullName>
    </submittedName>
</protein>
<accession>W6YPM0</accession>
<keyword evidence="2" id="KW-1185">Reference proteome</keyword>
<evidence type="ECO:0000313" key="1">
    <source>
        <dbReference type="EMBL" id="EUC33376.1"/>
    </source>
</evidence>
<dbReference type="RefSeq" id="XP_007712359.1">
    <property type="nucleotide sequence ID" value="XM_007714169.1"/>
</dbReference>